<feature type="region of interest" description="Disordered" evidence="1">
    <location>
        <begin position="145"/>
        <end position="169"/>
    </location>
</feature>
<comment type="caution">
    <text evidence="3">The sequence shown here is derived from an EMBL/GenBank/DDBJ whole genome shotgun (WGS) entry which is preliminary data.</text>
</comment>
<name>A0A7W7MLQ3_9ACTN</name>
<accession>A0A7W7MLQ3</accession>
<evidence type="ECO:0000313" key="2">
    <source>
        <dbReference type="EMBL" id="GIE40667.1"/>
    </source>
</evidence>
<evidence type="ECO:0000313" key="3">
    <source>
        <dbReference type="EMBL" id="MBB4755014.1"/>
    </source>
</evidence>
<dbReference type="RefSeq" id="WP_188126490.1">
    <property type="nucleotide sequence ID" value="NZ_BOMP01000051.1"/>
</dbReference>
<evidence type="ECO:0000256" key="1">
    <source>
        <dbReference type="SAM" id="MobiDB-lite"/>
    </source>
</evidence>
<feature type="compositionally biased region" description="Basic and acidic residues" evidence="1">
    <location>
        <begin position="151"/>
        <end position="161"/>
    </location>
</feature>
<organism evidence="3 4">
    <name type="scientific">Actinoplanes lobatus</name>
    <dbReference type="NCBI Taxonomy" id="113568"/>
    <lineage>
        <taxon>Bacteria</taxon>
        <taxon>Bacillati</taxon>
        <taxon>Actinomycetota</taxon>
        <taxon>Actinomycetes</taxon>
        <taxon>Micromonosporales</taxon>
        <taxon>Micromonosporaceae</taxon>
        <taxon>Actinoplanes</taxon>
    </lineage>
</organism>
<evidence type="ECO:0000313" key="4">
    <source>
        <dbReference type="Proteomes" id="UP000590511"/>
    </source>
</evidence>
<proteinExistence type="predicted"/>
<reference evidence="2 5" key="2">
    <citation type="submission" date="2021-01" db="EMBL/GenBank/DDBJ databases">
        <title>Whole genome shotgun sequence of Actinoplanes lobatus NBRC 12513.</title>
        <authorList>
            <person name="Komaki H."/>
            <person name="Tamura T."/>
        </authorList>
    </citation>
    <scope>NUCLEOTIDE SEQUENCE [LARGE SCALE GENOMIC DNA]</scope>
    <source>
        <strain evidence="2 5">NBRC 12513</strain>
    </source>
</reference>
<dbReference type="Proteomes" id="UP000631312">
    <property type="component" value="Unassembled WGS sequence"/>
</dbReference>
<dbReference type="EMBL" id="JACHNC010000001">
    <property type="protein sequence ID" value="MBB4755014.1"/>
    <property type="molecule type" value="Genomic_DNA"/>
</dbReference>
<keyword evidence="5" id="KW-1185">Reference proteome</keyword>
<evidence type="ECO:0000313" key="5">
    <source>
        <dbReference type="Proteomes" id="UP000631312"/>
    </source>
</evidence>
<protein>
    <submittedName>
        <fullName evidence="3">Uncharacterized protein</fullName>
    </submittedName>
</protein>
<sequence>MFGRRQQQFEAIEKIAKLIDQIDRRVERIETVTLVREPSTAAAAEAYEGLRKQVVAAVQNRTSHLSQLAQIDAAVAHGAAAEDLAELLGRCLDQAGLEKVDDADDPESTRYFKFVGDRDSGRPEVIEAAYVDRATGRTVRLGVAKYVGHRSPQDEGHRSPQDEGEEETE</sequence>
<dbReference type="Proteomes" id="UP000590511">
    <property type="component" value="Unassembled WGS sequence"/>
</dbReference>
<gene>
    <name evidence="2" type="ORF">Alo02nite_35650</name>
    <name evidence="3" type="ORF">BJ964_009175</name>
</gene>
<dbReference type="EMBL" id="BOMP01000051">
    <property type="protein sequence ID" value="GIE40667.1"/>
    <property type="molecule type" value="Genomic_DNA"/>
</dbReference>
<reference evidence="3 4" key="1">
    <citation type="submission" date="2020-08" db="EMBL/GenBank/DDBJ databases">
        <title>Sequencing the genomes of 1000 actinobacteria strains.</title>
        <authorList>
            <person name="Klenk H.-P."/>
        </authorList>
    </citation>
    <scope>NUCLEOTIDE SEQUENCE [LARGE SCALE GENOMIC DNA]</scope>
    <source>
        <strain evidence="3 4">DSM 43150</strain>
    </source>
</reference>
<dbReference type="AlphaFoldDB" id="A0A7W7MLQ3"/>